<protein>
    <recommendedName>
        <fullName evidence="1">Zinc-ribbon 15 domain-containing protein</fullName>
    </recommendedName>
</protein>
<dbReference type="Proteomes" id="UP000037267">
    <property type="component" value="Unassembled WGS sequence"/>
</dbReference>
<dbReference type="EMBL" id="LGSS01000001">
    <property type="protein sequence ID" value="KNF09869.1"/>
    <property type="molecule type" value="Genomic_DNA"/>
</dbReference>
<feature type="domain" description="Zinc-ribbon 15" evidence="1">
    <location>
        <begin position="23"/>
        <end position="121"/>
    </location>
</feature>
<gene>
    <name evidence="2" type="ORF">CLPU_1c00340</name>
</gene>
<dbReference type="RefSeq" id="WP_050353615.1">
    <property type="nucleotide sequence ID" value="NZ_LGSS01000001.1"/>
</dbReference>
<organism evidence="2 3">
    <name type="scientific">Gottschalkia purinilytica</name>
    <name type="common">Clostridium purinilyticum</name>
    <dbReference type="NCBI Taxonomy" id="1503"/>
    <lineage>
        <taxon>Bacteria</taxon>
        <taxon>Bacillati</taxon>
        <taxon>Bacillota</taxon>
        <taxon>Tissierellia</taxon>
        <taxon>Tissierellales</taxon>
        <taxon>Gottschalkiaceae</taxon>
        <taxon>Gottschalkia</taxon>
    </lineage>
</organism>
<dbReference type="PANTHER" id="PTHR36718:SF1">
    <property type="entry name" value="DOUBLE ZINC RIBBON PROTEIN MJ0416"/>
    <property type="match status" value="1"/>
</dbReference>
<sequence length="125" mass="15028">MFFIGIFGIEEKEKIVKELDKLECKNCNDHKSAYLIKSYRYFHFFFIPIFKWNIKYYVTCNNCNSLYMIDEEKGRKAEKGEIDITYWDLQEVETNREDIQMKCPSCSSNLNDSYIYCPYCGNKIK</sequence>
<proteinExistence type="predicted"/>
<dbReference type="OrthoDB" id="4377018at2"/>
<evidence type="ECO:0000313" key="2">
    <source>
        <dbReference type="EMBL" id="KNF09869.1"/>
    </source>
</evidence>
<evidence type="ECO:0000259" key="1">
    <source>
        <dbReference type="Pfam" id="PF17032"/>
    </source>
</evidence>
<reference evidence="3" key="1">
    <citation type="submission" date="2015-07" db="EMBL/GenBank/DDBJ databases">
        <title>Draft genome sequence of the purine-degrading Gottschalkia purinilyticum DSM 1384 (formerly Clostridium purinilyticum).</title>
        <authorList>
            <person name="Poehlein A."/>
            <person name="Schiel-Bengelsdorf B."/>
            <person name="Bengelsdorf F.R."/>
            <person name="Daniel R."/>
            <person name="Duerre P."/>
        </authorList>
    </citation>
    <scope>NUCLEOTIDE SEQUENCE [LARGE SCALE GENOMIC DNA]</scope>
    <source>
        <strain evidence="3">DSM 1384</strain>
    </source>
</reference>
<name>A0A0L0WEH6_GOTPU</name>
<dbReference type="PANTHER" id="PTHR36718">
    <property type="entry name" value="OS05G0435400 PROTEIN"/>
    <property type="match status" value="1"/>
</dbReference>
<dbReference type="STRING" id="1503.CLPU_1c00340"/>
<dbReference type="PATRIC" id="fig|1503.3.peg.901"/>
<dbReference type="InterPro" id="IPR053281">
    <property type="entry name" value="Double_zinc_ribbon"/>
</dbReference>
<keyword evidence="3" id="KW-1185">Reference proteome</keyword>
<accession>A0A0L0WEH6</accession>
<dbReference type="AlphaFoldDB" id="A0A0L0WEH6"/>
<evidence type="ECO:0000313" key="3">
    <source>
        <dbReference type="Proteomes" id="UP000037267"/>
    </source>
</evidence>
<dbReference type="InterPro" id="IPR031493">
    <property type="entry name" value="Zinc_ribbon_15"/>
</dbReference>
<comment type="caution">
    <text evidence="2">The sequence shown here is derived from an EMBL/GenBank/DDBJ whole genome shotgun (WGS) entry which is preliminary data.</text>
</comment>
<dbReference type="Pfam" id="PF17032">
    <property type="entry name" value="Zn_ribbon_15"/>
    <property type="match status" value="1"/>
</dbReference>